<dbReference type="RefSeq" id="WP_119743929.1">
    <property type="nucleotide sequence ID" value="NZ_QVRA01000002.1"/>
</dbReference>
<proteinExistence type="predicted"/>
<dbReference type="OrthoDB" id="9806180at2"/>
<gene>
    <name evidence="3" type="ORF">D0Z70_03115</name>
</gene>
<dbReference type="InterPro" id="IPR050300">
    <property type="entry name" value="GDXG_lipolytic_enzyme"/>
</dbReference>
<dbReference type="SUPFAM" id="SSF53474">
    <property type="entry name" value="alpha/beta-Hydrolases"/>
    <property type="match status" value="1"/>
</dbReference>
<evidence type="ECO:0000256" key="1">
    <source>
        <dbReference type="ARBA" id="ARBA00022801"/>
    </source>
</evidence>
<reference evidence="3 4" key="1">
    <citation type="submission" date="2018-08" db="EMBL/GenBank/DDBJ databases">
        <title>Sphingobium sp. EO9.</title>
        <authorList>
            <person name="Park Y."/>
            <person name="Kim K.H."/>
            <person name="Jeon C.O."/>
        </authorList>
    </citation>
    <scope>NUCLEOTIDE SEQUENCE [LARGE SCALE GENOMIC DNA]</scope>
    <source>
        <strain evidence="3 4">EO9</strain>
    </source>
</reference>
<dbReference type="PANTHER" id="PTHR48081">
    <property type="entry name" value="AB HYDROLASE SUPERFAMILY PROTEIN C4A8.06C"/>
    <property type="match status" value="1"/>
</dbReference>
<dbReference type="Gene3D" id="3.40.50.1820">
    <property type="entry name" value="alpha/beta hydrolase"/>
    <property type="match status" value="1"/>
</dbReference>
<dbReference type="Pfam" id="PF07859">
    <property type="entry name" value="Abhydrolase_3"/>
    <property type="match status" value="1"/>
</dbReference>
<dbReference type="Proteomes" id="UP000283469">
    <property type="component" value="Unassembled WGS sequence"/>
</dbReference>
<keyword evidence="4" id="KW-1185">Reference proteome</keyword>
<dbReference type="EMBL" id="QVRA01000002">
    <property type="protein sequence ID" value="RJG57219.1"/>
    <property type="molecule type" value="Genomic_DNA"/>
</dbReference>
<sequence>MTTRHLIDPEVLPVLDFLPELELSHDILPMMREGMAAMEVPGPVASPDIRLIPGRDGAPDVPLHIFNADPARPPRPAILHIHGGGMILGTADMASRSIGPMAEAMGFVAASVDYRLAPETAFPGPQEDCYAALDWLVAQADTLGVDPQRIVVMGESAGGGLAAALALMARDRGDIALAGQILIYPMLDHRTGGHDCRWQSASTGEFIWTRASNQFGWGALRGDYGCDDARKGWFSPALADDLAGLPPTYVAVGALDLFLDEDLDFVRRLAGAGVPVECHVHPGAIHAFDMVATARVAQRAQRDLTDAIARMLVLD</sequence>
<accession>A0A418YX40</accession>
<dbReference type="InterPro" id="IPR013094">
    <property type="entry name" value="AB_hydrolase_3"/>
</dbReference>
<keyword evidence="1 3" id="KW-0378">Hydrolase</keyword>
<comment type="caution">
    <text evidence="3">The sequence shown here is derived from an EMBL/GenBank/DDBJ whole genome shotgun (WGS) entry which is preliminary data.</text>
</comment>
<name>A0A418YX40_9SPHN</name>
<evidence type="ECO:0000313" key="3">
    <source>
        <dbReference type="EMBL" id="RJG57219.1"/>
    </source>
</evidence>
<organism evidence="3 4">
    <name type="scientific">Sphingobium terrigena</name>
    <dbReference type="NCBI Taxonomy" id="2304063"/>
    <lineage>
        <taxon>Bacteria</taxon>
        <taxon>Pseudomonadati</taxon>
        <taxon>Pseudomonadota</taxon>
        <taxon>Alphaproteobacteria</taxon>
        <taxon>Sphingomonadales</taxon>
        <taxon>Sphingomonadaceae</taxon>
        <taxon>Sphingobium</taxon>
    </lineage>
</organism>
<protein>
    <submittedName>
        <fullName evidence="3">Alpha/beta hydrolase</fullName>
    </submittedName>
</protein>
<dbReference type="GO" id="GO:0016787">
    <property type="term" value="F:hydrolase activity"/>
    <property type="evidence" value="ECO:0007669"/>
    <property type="project" value="UniProtKB-KW"/>
</dbReference>
<dbReference type="PANTHER" id="PTHR48081:SF8">
    <property type="entry name" value="ALPHA_BETA HYDROLASE FOLD-3 DOMAIN-CONTAINING PROTEIN-RELATED"/>
    <property type="match status" value="1"/>
</dbReference>
<evidence type="ECO:0000313" key="4">
    <source>
        <dbReference type="Proteomes" id="UP000283469"/>
    </source>
</evidence>
<dbReference type="AlphaFoldDB" id="A0A418YX40"/>
<feature type="domain" description="Alpha/beta hydrolase fold-3" evidence="2">
    <location>
        <begin position="78"/>
        <end position="289"/>
    </location>
</feature>
<dbReference type="InterPro" id="IPR029058">
    <property type="entry name" value="AB_hydrolase_fold"/>
</dbReference>
<evidence type="ECO:0000259" key="2">
    <source>
        <dbReference type="Pfam" id="PF07859"/>
    </source>
</evidence>